<dbReference type="Proteomes" id="UP001328107">
    <property type="component" value="Unassembled WGS sequence"/>
</dbReference>
<keyword evidence="2" id="KW-1185">Reference proteome</keyword>
<evidence type="ECO:0008006" key="3">
    <source>
        <dbReference type="Google" id="ProtNLM"/>
    </source>
</evidence>
<accession>A0AAN4Z456</accession>
<feature type="non-terminal residue" evidence="1">
    <location>
        <position position="1"/>
    </location>
</feature>
<dbReference type="EMBL" id="BTRK01000001">
    <property type="protein sequence ID" value="GMR33908.1"/>
    <property type="molecule type" value="Genomic_DNA"/>
</dbReference>
<evidence type="ECO:0000313" key="2">
    <source>
        <dbReference type="Proteomes" id="UP001328107"/>
    </source>
</evidence>
<proteinExistence type="predicted"/>
<evidence type="ECO:0000313" key="1">
    <source>
        <dbReference type="EMBL" id="GMR33908.1"/>
    </source>
</evidence>
<organism evidence="1 2">
    <name type="scientific">Pristionchus mayeri</name>
    <dbReference type="NCBI Taxonomy" id="1317129"/>
    <lineage>
        <taxon>Eukaryota</taxon>
        <taxon>Metazoa</taxon>
        <taxon>Ecdysozoa</taxon>
        <taxon>Nematoda</taxon>
        <taxon>Chromadorea</taxon>
        <taxon>Rhabditida</taxon>
        <taxon>Rhabditina</taxon>
        <taxon>Diplogasteromorpha</taxon>
        <taxon>Diplogasteroidea</taxon>
        <taxon>Neodiplogasteridae</taxon>
        <taxon>Pristionchus</taxon>
    </lineage>
</organism>
<gene>
    <name evidence="1" type="ORF">PMAYCL1PPCAC_04103</name>
</gene>
<protein>
    <recommendedName>
        <fullName evidence="3">G protein-coupled receptor</fullName>
    </recommendedName>
</protein>
<name>A0AAN4Z456_9BILA</name>
<comment type="caution">
    <text evidence="1">The sequence shown here is derived from an EMBL/GenBank/DDBJ whole genome shotgun (WGS) entry which is preliminary data.</text>
</comment>
<sequence>KRRTAMILRSLVISAINLMCNLPSHILRAYFTMQDGGPNSEPDEQRNVAEIMIEQISQVLYFSQFVCNVFYLSTSIYETSLPPARSAPPLSTIGRQISRCESRDGDTEVSNAVKRQTSQPLYLQPHPPMLADMKRQVSIPEYLEEKNKLPVMRKQNSHDN</sequence>
<dbReference type="AlphaFoldDB" id="A0AAN4Z456"/>
<reference evidence="2" key="1">
    <citation type="submission" date="2022-10" db="EMBL/GenBank/DDBJ databases">
        <title>Genome assembly of Pristionchus species.</title>
        <authorList>
            <person name="Yoshida K."/>
            <person name="Sommer R.J."/>
        </authorList>
    </citation>
    <scope>NUCLEOTIDE SEQUENCE [LARGE SCALE GENOMIC DNA]</scope>
    <source>
        <strain evidence="2">RS5460</strain>
    </source>
</reference>